<dbReference type="KEGG" id="ccro:CMC5_033700"/>
<dbReference type="STRING" id="52.CMC5_033700"/>
<dbReference type="AlphaFoldDB" id="A0A0K1EEC8"/>
<dbReference type="EMBL" id="CP012159">
    <property type="protein sequence ID" value="AKT39221.1"/>
    <property type="molecule type" value="Genomic_DNA"/>
</dbReference>
<name>A0A0K1EEC8_CHOCO</name>
<dbReference type="OrthoDB" id="21571at2"/>
<reference evidence="1 2" key="1">
    <citation type="submission" date="2015-07" db="EMBL/GenBank/DDBJ databases">
        <title>Genome analysis of myxobacterium Chondromyces crocatus Cm c5 reveals a high potential for natural compound synthesis and the genetic basis for the loss of fruiting body formation.</title>
        <authorList>
            <person name="Zaburannyi N."/>
            <person name="Bunk B."/>
            <person name="Maier J."/>
            <person name="Overmann J."/>
            <person name="Mueller R."/>
        </authorList>
    </citation>
    <scope>NUCLEOTIDE SEQUENCE [LARGE SCALE GENOMIC DNA]</scope>
    <source>
        <strain evidence="1 2">Cm c5</strain>
    </source>
</reference>
<evidence type="ECO:0000313" key="1">
    <source>
        <dbReference type="EMBL" id="AKT39221.1"/>
    </source>
</evidence>
<sequence>MSREFRVTIASPPDREKLVAEIFFGDEQVAEIHQESDELQIEIYMHSSGKPWMLPYVDFMKAMSKARQRLVGGDL</sequence>
<gene>
    <name evidence="1" type="ORF">CMC5_033700</name>
</gene>
<accession>A0A0K1EEC8</accession>
<proteinExistence type="predicted"/>
<organism evidence="1 2">
    <name type="scientific">Chondromyces crocatus</name>
    <dbReference type="NCBI Taxonomy" id="52"/>
    <lineage>
        <taxon>Bacteria</taxon>
        <taxon>Pseudomonadati</taxon>
        <taxon>Myxococcota</taxon>
        <taxon>Polyangia</taxon>
        <taxon>Polyangiales</taxon>
        <taxon>Polyangiaceae</taxon>
        <taxon>Chondromyces</taxon>
    </lineage>
</organism>
<keyword evidence="2" id="KW-1185">Reference proteome</keyword>
<evidence type="ECO:0000313" key="2">
    <source>
        <dbReference type="Proteomes" id="UP000067626"/>
    </source>
</evidence>
<protein>
    <submittedName>
        <fullName evidence="1">Uncharacterized protein</fullName>
    </submittedName>
</protein>
<dbReference type="Proteomes" id="UP000067626">
    <property type="component" value="Chromosome"/>
</dbReference>
<dbReference type="RefSeq" id="WP_050431348.1">
    <property type="nucleotide sequence ID" value="NZ_CP012159.1"/>
</dbReference>